<evidence type="ECO:0000256" key="2">
    <source>
        <dbReference type="ARBA" id="ARBA00004834"/>
    </source>
</evidence>
<evidence type="ECO:0000256" key="4">
    <source>
        <dbReference type="ARBA" id="ARBA00012670"/>
    </source>
</evidence>
<protein>
    <recommendedName>
        <fullName evidence="4">non-reducing end alpha-L-arabinofuranosidase</fullName>
        <ecNumber evidence="4">3.2.1.55</ecNumber>
    </recommendedName>
</protein>
<comment type="catalytic activity">
    <reaction evidence="1">
        <text>Hydrolysis of terminal non-reducing alpha-L-arabinofuranoside residues in alpha-L-arabinosides.</text>
        <dbReference type="EC" id="3.2.1.55"/>
    </reaction>
</comment>
<feature type="chain" id="PRO_5043653841" description="non-reducing end alpha-L-arabinofuranosidase" evidence="8">
    <location>
        <begin position="21"/>
        <end position="642"/>
    </location>
</feature>
<accession>A0AAV9X9S1</accession>
<evidence type="ECO:0000313" key="10">
    <source>
        <dbReference type="EMBL" id="KAK6538407.1"/>
    </source>
</evidence>
<dbReference type="PANTHER" id="PTHR31776:SF0">
    <property type="entry name" value="ALPHA-L-ARABINOFURANOSIDASE 1"/>
    <property type="match status" value="1"/>
</dbReference>
<keyword evidence="7" id="KW-0325">Glycoprotein</keyword>
<feature type="domain" description="Alpha-L-arabinofuranosidase C-terminal" evidence="9">
    <location>
        <begin position="455"/>
        <end position="634"/>
    </location>
</feature>
<proteinExistence type="inferred from homology"/>
<comment type="similarity">
    <text evidence="3">Belongs to the glycosyl hydrolase 51 family.</text>
</comment>
<dbReference type="InterPro" id="IPR008979">
    <property type="entry name" value="Galactose-bd-like_sf"/>
</dbReference>
<dbReference type="SUPFAM" id="SSF51445">
    <property type="entry name" value="(Trans)glycosidases"/>
    <property type="match status" value="1"/>
</dbReference>
<sequence length="642" mass="71307">MARIITVLRALSLVFLSVEASVHLTINSENGNATSGMLFGLMYEDINFSGDGGLYAELIRNRALQGPNPDLTAWHSEGASVTLNVDKSEPLSDALPNVLRVDVSSAASGKVGFSNEGYWGIPVNTDQYKASFYVKGDYTGDVELSLRSAIDGTVFSTKTVSVRANGQWKKYTTRFTPGKASPNANNTFTIMFDAEKVRGKSLYFNLISLFPKTWSNSGTNGLRVDLAEAIDEIGGKFLRFPGGNNLEGQSPPYWWKWNETLGDLIDRPAYPGPWGYVNTLGLGLIEYMRWTDLMGLEPLLAVYAGLYLDGTFITEEDLAPYVQSALDELEFLTGSVDTHWGSYRASLGYPEPWVIRHVEIGNEDNLWGGLPSYQNYRFNMFNDAIKAKYPDMTIIASTPEITGTPAGTWLDFHLYDKPDHLTTLFGQFDNWDRQHPVLVGELAVIAPNEPNKPEVEWTPGALRLAYPSMIGAVAESIFFMGCERNADLVQGIAYAPGFQNLNSYQWVPDLISFTADPADTTLSISYYLQKLFAQNVGDNTVAVETSEDFRPLFWSATYSQKHREYYVKMANYNGTSTDISVHIPALRNGKATWTTLSAPDGHSYNSPRNVTSKWTETEIPKSGDSWTVTLDNLMIGVLKIQK</sequence>
<dbReference type="InterPro" id="IPR051563">
    <property type="entry name" value="Glycosyl_Hydrolase_51"/>
</dbReference>
<dbReference type="GO" id="GO:0046556">
    <property type="term" value="F:alpha-L-arabinofuranosidase activity"/>
    <property type="evidence" value="ECO:0007669"/>
    <property type="project" value="UniProtKB-EC"/>
</dbReference>
<evidence type="ECO:0000256" key="3">
    <source>
        <dbReference type="ARBA" id="ARBA00007186"/>
    </source>
</evidence>
<feature type="signal peptide" evidence="8">
    <location>
        <begin position="1"/>
        <end position="20"/>
    </location>
</feature>
<dbReference type="SUPFAM" id="SSF49785">
    <property type="entry name" value="Galactose-binding domain-like"/>
    <property type="match status" value="1"/>
</dbReference>
<evidence type="ECO:0000313" key="11">
    <source>
        <dbReference type="Proteomes" id="UP001365542"/>
    </source>
</evidence>
<dbReference type="InterPro" id="IPR017853">
    <property type="entry name" value="GH"/>
</dbReference>
<evidence type="ECO:0000256" key="5">
    <source>
        <dbReference type="ARBA" id="ARBA00022729"/>
    </source>
</evidence>
<name>A0AAV9X9S1_9PEZI</name>
<keyword evidence="5 8" id="KW-0732">Signal</keyword>
<dbReference type="Pfam" id="PF06964">
    <property type="entry name" value="Alpha-L-AF_C"/>
    <property type="match status" value="1"/>
</dbReference>
<dbReference type="Gene3D" id="2.60.120.260">
    <property type="entry name" value="Galactose-binding domain-like"/>
    <property type="match status" value="1"/>
</dbReference>
<dbReference type="Proteomes" id="UP001365542">
    <property type="component" value="Unassembled WGS sequence"/>
</dbReference>
<keyword evidence="6" id="KW-0378">Hydrolase</keyword>
<evidence type="ECO:0000256" key="1">
    <source>
        <dbReference type="ARBA" id="ARBA00001462"/>
    </source>
</evidence>
<dbReference type="SMART" id="SM00813">
    <property type="entry name" value="Alpha-L-AF_C"/>
    <property type="match status" value="1"/>
</dbReference>
<evidence type="ECO:0000259" key="9">
    <source>
        <dbReference type="SMART" id="SM00813"/>
    </source>
</evidence>
<dbReference type="InterPro" id="IPR010720">
    <property type="entry name" value="Alpha-L-AF_C"/>
</dbReference>
<dbReference type="AlphaFoldDB" id="A0AAV9X9S1"/>
<dbReference type="EC" id="3.2.1.55" evidence="4"/>
<comment type="caution">
    <text evidence="10">The sequence shown here is derived from an EMBL/GenBank/DDBJ whole genome shotgun (WGS) entry which is preliminary data.</text>
</comment>
<organism evidence="10 11">
    <name type="scientific">Orbilia ellipsospora</name>
    <dbReference type="NCBI Taxonomy" id="2528407"/>
    <lineage>
        <taxon>Eukaryota</taxon>
        <taxon>Fungi</taxon>
        <taxon>Dikarya</taxon>
        <taxon>Ascomycota</taxon>
        <taxon>Pezizomycotina</taxon>
        <taxon>Orbiliomycetes</taxon>
        <taxon>Orbiliales</taxon>
        <taxon>Orbiliaceae</taxon>
        <taxon>Orbilia</taxon>
    </lineage>
</organism>
<evidence type="ECO:0000256" key="6">
    <source>
        <dbReference type="ARBA" id="ARBA00022801"/>
    </source>
</evidence>
<dbReference type="EMBL" id="JAVHJO010000008">
    <property type="protein sequence ID" value="KAK6538407.1"/>
    <property type="molecule type" value="Genomic_DNA"/>
</dbReference>
<dbReference type="Gene3D" id="3.20.20.80">
    <property type="entry name" value="Glycosidases"/>
    <property type="match status" value="1"/>
</dbReference>
<dbReference type="Pfam" id="PF22848">
    <property type="entry name" value="ASD1_dom"/>
    <property type="match status" value="1"/>
</dbReference>
<evidence type="ECO:0000256" key="8">
    <source>
        <dbReference type="SAM" id="SignalP"/>
    </source>
</evidence>
<gene>
    <name evidence="10" type="ORF">TWF694_011283</name>
</gene>
<comment type="pathway">
    <text evidence="2">Glycan metabolism; L-arabinan degradation.</text>
</comment>
<evidence type="ECO:0000256" key="7">
    <source>
        <dbReference type="ARBA" id="ARBA00023180"/>
    </source>
</evidence>
<dbReference type="GO" id="GO:0046373">
    <property type="term" value="P:L-arabinose metabolic process"/>
    <property type="evidence" value="ECO:0007669"/>
    <property type="project" value="InterPro"/>
</dbReference>
<dbReference type="PANTHER" id="PTHR31776">
    <property type="entry name" value="ALPHA-L-ARABINOFURANOSIDASE 1"/>
    <property type="match status" value="1"/>
</dbReference>
<keyword evidence="11" id="KW-1185">Reference proteome</keyword>
<dbReference type="InterPro" id="IPR055235">
    <property type="entry name" value="ASD1_cat"/>
</dbReference>
<reference evidence="10 11" key="1">
    <citation type="submission" date="2019-10" db="EMBL/GenBank/DDBJ databases">
        <authorList>
            <person name="Palmer J.M."/>
        </authorList>
    </citation>
    <scope>NUCLEOTIDE SEQUENCE [LARGE SCALE GENOMIC DNA]</scope>
    <source>
        <strain evidence="10 11">TWF694</strain>
    </source>
</reference>